<dbReference type="RefSeq" id="WP_267780608.1">
    <property type="nucleotide sequence ID" value="NZ_CP113089.1"/>
</dbReference>
<keyword evidence="4 6" id="KW-0450">Lipoyl</keyword>
<evidence type="ECO:0000313" key="11">
    <source>
        <dbReference type="Proteomes" id="UP001164706"/>
    </source>
</evidence>
<evidence type="ECO:0000256" key="6">
    <source>
        <dbReference type="RuleBase" id="RU003423"/>
    </source>
</evidence>
<dbReference type="PROSITE" id="PS00189">
    <property type="entry name" value="LIPOYL"/>
    <property type="match status" value="1"/>
</dbReference>
<evidence type="ECO:0000256" key="1">
    <source>
        <dbReference type="ARBA" id="ARBA00001938"/>
    </source>
</evidence>
<proteinExistence type="inferred from homology"/>
<organism evidence="10 11">
    <name type="scientific">Microcella daejeonensis</name>
    <dbReference type="NCBI Taxonomy" id="2994971"/>
    <lineage>
        <taxon>Bacteria</taxon>
        <taxon>Bacillati</taxon>
        <taxon>Actinomycetota</taxon>
        <taxon>Actinomycetes</taxon>
        <taxon>Micrococcales</taxon>
        <taxon>Microbacteriaceae</taxon>
        <taxon>Microcella</taxon>
    </lineage>
</organism>
<dbReference type="SUPFAM" id="SSF51230">
    <property type="entry name" value="Single hybrid motif"/>
    <property type="match status" value="1"/>
</dbReference>
<dbReference type="InterPro" id="IPR036625">
    <property type="entry name" value="E3-bd_dom_sf"/>
</dbReference>
<dbReference type="GO" id="GO:0005737">
    <property type="term" value="C:cytoplasm"/>
    <property type="evidence" value="ECO:0007669"/>
    <property type="project" value="TreeGrafter"/>
</dbReference>
<dbReference type="KEGG" id="mdb:OVN18_09890"/>
<keyword evidence="11" id="KW-1185">Reference proteome</keyword>
<dbReference type="EMBL" id="CP113089">
    <property type="protein sequence ID" value="WAB80870.1"/>
    <property type="molecule type" value="Genomic_DNA"/>
</dbReference>
<dbReference type="PANTHER" id="PTHR43178:SF5">
    <property type="entry name" value="LIPOAMIDE ACYLTRANSFERASE COMPONENT OF BRANCHED-CHAIN ALPHA-KETO ACID DEHYDROGENASE COMPLEX, MITOCHONDRIAL"/>
    <property type="match status" value="1"/>
</dbReference>
<dbReference type="GO" id="GO:0016407">
    <property type="term" value="F:acetyltransferase activity"/>
    <property type="evidence" value="ECO:0007669"/>
    <property type="project" value="TreeGrafter"/>
</dbReference>
<evidence type="ECO:0000256" key="7">
    <source>
        <dbReference type="SAM" id="MobiDB-lite"/>
    </source>
</evidence>
<feature type="compositionally biased region" description="Low complexity" evidence="7">
    <location>
        <begin position="125"/>
        <end position="141"/>
    </location>
</feature>
<evidence type="ECO:0000259" key="9">
    <source>
        <dbReference type="PROSITE" id="PS51826"/>
    </source>
</evidence>
<comment type="cofactor">
    <cofactor evidence="1 6">
        <name>(R)-lipoate</name>
        <dbReference type="ChEBI" id="CHEBI:83088"/>
    </cofactor>
</comment>
<dbReference type="FunFam" id="3.30.559.10:FF:000007">
    <property type="entry name" value="Dihydrolipoamide acetyltransferase component of pyruvate dehydrogenase complex"/>
    <property type="match status" value="1"/>
</dbReference>
<evidence type="ECO:0000256" key="2">
    <source>
        <dbReference type="ARBA" id="ARBA00007317"/>
    </source>
</evidence>
<dbReference type="InterPro" id="IPR000089">
    <property type="entry name" value="Biotin_lipoyl"/>
</dbReference>
<keyword evidence="3 6" id="KW-0808">Transferase</keyword>
<feature type="domain" description="Peripheral subunit-binding (PSBD)" evidence="9">
    <location>
        <begin position="201"/>
        <end position="238"/>
    </location>
</feature>
<feature type="region of interest" description="Disordered" evidence="7">
    <location>
        <begin position="125"/>
        <end position="149"/>
    </location>
</feature>
<accession>A0A9E8S7U8</accession>
<dbReference type="SUPFAM" id="SSF47005">
    <property type="entry name" value="Peripheral subunit-binding domain of 2-oxo acid dehydrogenase complex"/>
    <property type="match status" value="1"/>
</dbReference>
<protein>
    <recommendedName>
        <fullName evidence="6">Dihydrolipoamide acetyltransferase component of pyruvate dehydrogenase complex</fullName>
        <ecNumber evidence="6">2.3.1.-</ecNumber>
    </recommendedName>
</protein>
<dbReference type="Pfam" id="PF00364">
    <property type="entry name" value="Biotin_lipoyl"/>
    <property type="match status" value="1"/>
</dbReference>
<dbReference type="Gene3D" id="4.10.320.10">
    <property type="entry name" value="E3-binding domain"/>
    <property type="match status" value="1"/>
</dbReference>
<dbReference type="InterPro" id="IPR003016">
    <property type="entry name" value="2-oxoA_DH_lipoyl-BS"/>
</dbReference>
<dbReference type="InterPro" id="IPR011053">
    <property type="entry name" value="Single_hybrid_motif"/>
</dbReference>
<dbReference type="Proteomes" id="UP001164706">
    <property type="component" value="Chromosome"/>
</dbReference>
<feature type="region of interest" description="Disordered" evidence="7">
    <location>
        <begin position="239"/>
        <end position="258"/>
    </location>
</feature>
<dbReference type="InterPro" id="IPR001078">
    <property type="entry name" value="2-oxoacid_DH_actylTfrase"/>
</dbReference>
<evidence type="ECO:0000256" key="4">
    <source>
        <dbReference type="ARBA" id="ARBA00022823"/>
    </source>
</evidence>
<comment type="similarity">
    <text evidence="2 6">Belongs to the 2-oxoacid dehydrogenase family.</text>
</comment>
<gene>
    <name evidence="10" type="ORF">OVN18_09890</name>
</gene>
<sequence length="481" mass="48604">MTVKQFALPDLGEGLTESEVVEWHVAVGDRVTLNQTIADVETAKAVVQLPSPWAGIVTALHAEAGGTVEVGAPLLSIDVPADAAAGAGAGAAAGAAADPERGTAGAAADRVSAAADTAAVPPALPAGAPAATAEQTGTAPAESAEAPVGASARTAVLVGYGPAVETGRRPARRPRTLPEPASPSTRLRDDLARPAGRGAALATPPVRKLAHDRGVDLGALVGTGEGGAVTRADVTAAADRARAEHPLAAPSPSADTRTPIRGVRRATAQAMVASAFTAPHVTEFLTVDVTATTELVARLRAAGHDASLLAVVAKALCLAVRRTPDVNSRWDEEAGEIIRFGRVGLGIAVATPRGLVVPCIPDAEALTVPQLAGAIRELATTAREGRTTPQAMRGGTITITNIGSLGVDGGTPILVPGEAAILATGAVRRQPWEFEGGIALREVMTLSLSFDHRLVDGEQGARFLTDIAGVLRDPASVLALL</sequence>
<feature type="compositionally biased region" description="Low complexity" evidence="7">
    <location>
        <begin position="193"/>
        <end position="205"/>
    </location>
</feature>
<reference evidence="10" key="1">
    <citation type="submission" date="2022-11" db="EMBL/GenBank/DDBJ databases">
        <title>Description of Microcella daejonensis nov. sp, isolated from riverside soil.</title>
        <authorList>
            <person name="Molina K.M."/>
            <person name="Kim S.B."/>
        </authorList>
    </citation>
    <scope>NUCLEOTIDE SEQUENCE</scope>
    <source>
        <strain evidence="10">MMS21-STM12</strain>
    </source>
</reference>
<dbReference type="Pfam" id="PF00198">
    <property type="entry name" value="2-oxoacid_dh"/>
    <property type="match status" value="1"/>
</dbReference>
<evidence type="ECO:0000259" key="8">
    <source>
        <dbReference type="PROSITE" id="PS50968"/>
    </source>
</evidence>
<evidence type="ECO:0000256" key="5">
    <source>
        <dbReference type="ARBA" id="ARBA00023315"/>
    </source>
</evidence>
<dbReference type="PANTHER" id="PTHR43178">
    <property type="entry name" value="DIHYDROLIPOAMIDE ACETYLTRANSFERASE COMPONENT OF PYRUVATE DEHYDROGENASE COMPLEX"/>
    <property type="match status" value="1"/>
</dbReference>
<dbReference type="Gene3D" id="2.40.50.100">
    <property type="match status" value="1"/>
</dbReference>
<dbReference type="GO" id="GO:0031405">
    <property type="term" value="F:lipoic acid binding"/>
    <property type="evidence" value="ECO:0007669"/>
    <property type="project" value="TreeGrafter"/>
</dbReference>
<feature type="region of interest" description="Disordered" evidence="7">
    <location>
        <begin position="161"/>
        <end position="207"/>
    </location>
</feature>
<dbReference type="PROSITE" id="PS51826">
    <property type="entry name" value="PSBD"/>
    <property type="match status" value="1"/>
</dbReference>
<feature type="domain" description="Lipoyl-binding" evidence="8">
    <location>
        <begin position="3"/>
        <end position="78"/>
    </location>
</feature>
<dbReference type="AlphaFoldDB" id="A0A9E8S7U8"/>
<keyword evidence="5 6" id="KW-0012">Acyltransferase</keyword>
<dbReference type="EC" id="2.3.1.-" evidence="6"/>
<dbReference type="InterPro" id="IPR050743">
    <property type="entry name" value="2-oxoacid_DH_E2_comp"/>
</dbReference>
<dbReference type="SUPFAM" id="SSF52777">
    <property type="entry name" value="CoA-dependent acyltransferases"/>
    <property type="match status" value="1"/>
</dbReference>
<dbReference type="InterPro" id="IPR023213">
    <property type="entry name" value="CAT-like_dom_sf"/>
</dbReference>
<evidence type="ECO:0000256" key="3">
    <source>
        <dbReference type="ARBA" id="ARBA00022679"/>
    </source>
</evidence>
<dbReference type="CDD" id="cd06849">
    <property type="entry name" value="lipoyl_domain"/>
    <property type="match status" value="1"/>
</dbReference>
<dbReference type="Gene3D" id="3.30.559.10">
    <property type="entry name" value="Chloramphenicol acetyltransferase-like domain"/>
    <property type="match status" value="1"/>
</dbReference>
<dbReference type="InterPro" id="IPR004167">
    <property type="entry name" value="PSBD"/>
</dbReference>
<dbReference type="Pfam" id="PF02817">
    <property type="entry name" value="E3_binding"/>
    <property type="match status" value="1"/>
</dbReference>
<dbReference type="PROSITE" id="PS50968">
    <property type="entry name" value="BIOTINYL_LIPOYL"/>
    <property type="match status" value="1"/>
</dbReference>
<evidence type="ECO:0000313" key="10">
    <source>
        <dbReference type="EMBL" id="WAB80870.1"/>
    </source>
</evidence>
<name>A0A9E8S7U8_9MICO</name>